<dbReference type="InterPro" id="IPR052022">
    <property type="entry name" value="26kDa_periplasmic_antigen"/>
</dbReference>
<dbReference type="EMBL" id="JAUFQS010000004">
    <property type="protein sequence ID" value="MDN3686954.1"/>
    <property type="molecule type" value="Genomic_DNA"/>
</dbReference>
<comment type="caution">
    <text evidence="2">The sequence shown here is derived from an EMBL/GenBank/DDBJ whole genome shotgun (WGS) entry which is preliminary data.</text>
</comment>
<accession>A0ABT8C4H9</accession>
<feature type="chain" id="PRO_5047020821" evidence="1">
    <location>
        <begin position="20"/>
        <end position="235"/>
    </location>
</feature>
<gene>
    <name evidence="2" type="ORF">QWZ15_03865</name>
</gene>
<evidence type="ECO:0000313" key="2">
    <source>
        <dbReference type="EMBL" id="MDN3686954.1"/>
    </source>
</evidence>
<keyword evidence="3" id="KW-1185">Reference proteome</keyword>
<dbReference type="Gene3D" id="3.30.70.2970">
    <property type="entry name" value="Protein of unknown function (DUF541), domain 2"/>
    <property type="match status" value="1"/>
</dbReference>
<dbReference type="PANTHER" id="PTHR34387">
    <property type="entry name" value="SLR1258 PROTEIN"/>
    <property type="match status" value="1"/>
</dbReference>
<dbReference type="RefSeq" id="WP_163383850.1">
    <property type="nucleotide sequence ID" value="NZ_JAUFQS010000004.1"/>
</dbReference>
<dbReference type="InterPro" id="IPR007497">
    <property type="entry name" value="SIMPL/DUF541"/>
</dbReference>
<dbReference type="Proteomes" id="UP001236663">
    <property type="component" value="Unassembled WGS sequence"/>
</dbReference>
<sequence>MKTKILLFAVLLLSPLFQGFTQEIPQISVVGQSQLEVMPDEALLTVSLNAKAMETATATAELNRKAKQVKTALEKSGVEGYELTAENYYVNVNRVYVKGSSKDSGYIASQTMEILVPDTGEDLLKVMQALHGSTDMGFQLAYRLSEETKKSYLEKLLEMAIADARRKATVIAANLDIDEIMVHRVNYQGGESFQPVAYGNETYRMKAADQAEPPTLQPGEQTLSERVDIIFTFDR</sequence>
<keyword evidence="1" id="KW-0732">Signal</keyword>
<protein>
    <submittedName>
        <fullName evidence="2">SIMPL domain-containing protein</fullName>
    </submittedName>
</protein>
<organism evidence="2 3">
    <name type="scientific">Cyclobacterium jeungdonense</name>
    <dbReference type="NCBI Taxonomy" id="708087"/>
    <lineage>
        <taxon>Bacteria</taxon>
        <taxon>Pseudomonadati</taxon>
        <taxon>Bacteroidota</taxon>
        <taxon>Cytophagia</taxon>
        <taxon>Cytophagales</taxon>
        <taxon>Cyclobacteriaceae</taxon>
        <taxon>Cyclobacterium</taxon>
    </lineage>
</organism>
<evidence type="ECO:0000256" key="1">
    <source>
        <dbReference type="SAM" id="SignalP"/>
    </source>
</evidence>
<proteinExistence type="predicted"/>
<feature type="signal peptide" evidence="1">
    <location>
        <begin position="1"/>
        <end position="19"/>
    </location>
</feature>
<evidence type="ECO:0000313" key="3">
    <source>
        <dbReference type="Proteomes" id="UP001236663"/>
    </source>
</evidence>
<dbReference type="Pfam" id="PF04402">
    <property type="entry name" value="SIMPL"/>
    <property type="match status" value="1"/>
</dbReference>
<reference evidence="3" key="1">
    <citation type="journal article" date="2019" name="Int. J. Syst. Evol. Microbiol.">
        <title>The Global Catalogue of Microorganisms (GCM) 10K type strain sequencing project: providing services to taxonomists for standard genome sequencing and annotation.</title>
        <authorList>
            <consortium name="The Broad Institute Genomics Platform"/>
            <consortium name="The Broad Institute Genome Sequencing Center for Infectious Disease"/>
            <person name="Wu L."/>
            <person name="Ma J."/>
        </authorList>
    </citation>
    <scope>NUCLEOTIDE SEQUENCE [LARGE SCALE GENOMIC DNA]</scope>
    <source>
        <strain evidence="3">CECT 7706</strain>
    </source>
</reference>
<name>A0ABT8C4H9_9BACT</name>
<dbReference type="Gene3D" id="3.30.110.170">
    <property type="entry name" value="Protein of unknown function (DUF541), domain 1"/>
    <property type="match status" value="1"/>
</dbReference>
<dbReference type="PANTHER" id="PTHR34387:SF2">
    <property type="entry name" value="SLR1258 PROTEIN"/>
    <property type="match status" value="1"/>
</dbReference>